<reference evidence="2" key="1">
    <citation type="submission" date="2018-05" db="EMBL/GenBank/DDBJ databases">
        <authorList>
            <person name="Lanie J.A."/>
            <person name="Ng W.-L."/>
            <person name="Kazmierczak K.M."/>
            <person name="Andrzejewski T.M."/>
            <person name="Davidsen T.M."/>
            <person name="Wayne K.J."/>
            <person name="Tettelin H."/>
            <person name="Glass J.I."/>
            <person name="Rusch D."/>
            <person name="Podicherti R."/>
            <person name="Tsui H.-C.T."/>
            <person name="Winkler M.E."/>
        </authorList>
    </citation>
    <scope>NUCLEOTIDE SEQUENCE</scope>
</reference>
<dbReference type="Gene3D" id="2.50.20.10">
    <property type="entry name" value="Lipoprotein localisation LolA/LolB/LppX"/>
    <property type="match status" value="1"/>
</dbReference>
<dbReference type="Pfam" id="PF17131">
    <property type="entry name" value="LolA_like"/>
    <property type="match status" value="1"/>
</dbReference>
<dbReference type="CDD" id="cd16329">
    <property type="entry name" value="LolA_like"/>
    <property type="match status" value="1"/>
</dbReference>
<accession>A0A381QRZ5</accession>
<sequence length="260" mass="30172">MHGIRRYWTVRTLVTQLLNTSLLVLLSSPLQAQTAREIIDRVDRLLRGESSRGRITMEITTEHWSRSLDMEIWSLGVEHSLVRVQSPAREAGTATLKAGQEVWNYLPRVDRTIKVPPSLMMGSWMGSHFTNDDLVKESQIVDDYDFEISFEGEREGVEVWEFQLTPRPEAPVIWGRIDEQVRKADLMPTWIRYYDEDGGLVRTMTFSDYRTMGDRLVPASMLVIPADKPEEHTVLTYHELDFGISLDENFFSLRNLRARR</sequence>
<gene>
    <name evidence="2" type="ORF">METZ01_LOCUS35020</name>
</gene>
<protein>
    <recommendedName>
        <fullName evidence="1">Uncharacterized protein TP-0789 domain-containing protein</fullName>
    </recommendedName>
</protein>
<evidence type="ECO:0000313" key="2">
    <source>
        <dbReference type="EMBL" id="SUZ82166.1"/>
    </source>
</evidence>
<organism evidence="2">
    <name type="scientific">marine metagenome</name>
    <dbReference type="NCBI Taxonomy" id="408172"/>
    <lineage>
        <taxon>unclassified sequences</taxon>
        <taxon>metagenomes</taxon>
        <taxon>ecological metagenomes</taxon>
    </lineage>
</organism>
<evidence type="ECO:0000259" key="1">
    <source>
        <dbReference type="Pfam" id="PF17131"/>
    </source>
</evidence>
<proteinExistence type="predicted"/>
<dbReference type="AlphaFoldDB" id="A0A381QRZ5"/>
<dbReference type="EMBL" id="UINC01001494">
    <property type="protein sequence ID" value="SUZ82166.1"/>
    <property type="molecule type" value="Genomic_DNA"/>
</dbReference>
<dbReference type="InterPro" id="IPR033399">
    <property type="entry name" value="TP_0789-like"/>
</dbReference>
<feature type="domain" description="Uncharacterized protein TP-0789" evidence="1">
    <location>
        <begin position="78"/>
        <end position="257"/>
    </location>
</feature>
<name>A0A381QRZ5_9ZZZZ</name>